<evidence type="ECO:0000256" key="7">
    <source>
        <dbReference type="ARBA" id="ARBA00022840"/>
    </source>
</evidence>
<evidence type="ECO:0000256" key="9">
    <source>
        <dbReference type="ARBA" id="ARBA00023065"/>
    </source>
</evidence>
<dbReference type="PANTHER" id="PTHR43297:SF13">
    <property type="entry name" value="NICKEL ABC TRANSPORTER, ATP-BINDING PROTEIN"/>
    <property type="match status" value="1"/>
</dbReference>
<dbReference type="EC" id="7.2.2.11" evidence="13"/>
<dbReference type="Pfam" id="PF00005">
    <property type="entry name" value="ABC_tran"/>
    <property type="match status" value="1"/>
</dbReference>
<feature type="domain" description="ABC transporter" evidence="16">
    <location>
        <begin position="6"/>
        <end position="253"/>
    </location>
</feature>
<gene>
    <name evidence="17" type="ORF">J41TS4_02580</name>
</gene>
<dbReference type="InterPro" id="IPR017871">
    <property type="entry name" value="ABC_transporter-like_CS"/>
</dbReference>
<dbReference type="GO" id="GO:0015413">
    <property type="term" value="F:ABC-type nickel transporter activity"/>
    <property type="evidence" value="ECO:0007669"/>
    <property type="project" value="UniProtKB-EC"/>
</dbReference>
<organism evidence="17 18">
    <name type="scientific">Paenibacillus apis</name>
    <dbReference type="NCBI Taxonomy" id="1792174"/>
    <lineage>
        <taxon>Bacteria</taxon>
        <taxon>Bacillati</taxon>
        <taxon>Bacillota</taxon>
        <taxon>Bacilli</taxon>
        <taxon>Bacillales</taxon>
        <taxon>Paenibacillaceae</taxon>
        <taxon>Paenibacillus</taxon>
    </lineage>
</organism>
<evidence type="ECO:0000256" key="6">
    <source>
        <dbReference type="ARBA" id="ARBA00022741"/>
    </source>
</evidence>
<keyword evidence="11" id="KW-0472">Membrane</keyword>
<protein>
    <recommendedName>
        <fullName evidence="14">Nickel import system ATP-binding protein NikD</fullName>
        <ecNumber evidence="13">7.2.2.11</ecNumber>
    </recommendedName>
</protein>
<dbReference type="InterPro" id="IPR003593">
    <property type="entry name" value="AAA+_ATPase"/>
</dbReference>
<dbReference type="Proteomes" id="UP000678895">
    <property type="component" value="Unassembled WGS sequence"/>
</dbReference>
<evidence type="ECO:0000313" key="18">
    <source>
        <dbReference type="Proteomes" id="UP000678895"/>
    </source>
</evidence>
<evidence type="ECO:0000313" key="17">
    <source>
        <dbReference type="EMBL" id="GIO40500.1"/>
    </source>
</evidence>
<dbReference type="EMBL" id="BORS01000001">
    <property type="protein sequence ID" value="GIO40500.1"/>
    <property type="molecule type" value="Genomic_DNA"/>
</dbReference>
<dbReference type="RefSeq" id="WP_301624299.1">
    <property type="nucleotide sequence ID" value="NZ_BORS01000001.1"/>
</dbReference>
<evidence type="ECO:0000256" key="14">
    <source>
        <dbReference type="ARBA" id="ARBA00044143"/>
    </source>
</evidence>
<comment type="catalytic activity">
    <reaction evidence="15">
        <text>Ni(2+)(out) + ATP + H2O = Ni(2+)(in) + ADP + phosphate + H(+)</text>
        <dbReference type="Rhea" id="RHEA:15557"/>
        <dbReference type="ChEBI" id="CHEBI:15377"/>
        <dbReference type="ChEBI" id="CHEBI:15378"/>
        <dbReference type="ChEBI" id="CHEBI:30616"/>
        <dbReference type="ChEBI" id="CHEBI:43474"/>
        <dbReference type="ChEBI" id="CHEBI:49786"/>
        <dbReference type="ChEBI" id="CHEBI:456216"/>
        <dbReference type="EC" id="7.2.2.11"/>
    </reaction>
    <physiologicalReaction direction="left-to-right" evidence="15">
        <dbReference type="Rhea" id="RHEA:15558"/>
    </physiologicalReaction>
</comment>
<dbReference type="InterPro" id="IPR003439">
    <property type="entry name" value="ABC_transporter-like_ATP-bd"/>
</dbReference>
<keyword evidence="3" id="KW-0813">Transport</keyword>
<evidence type="ECO:0000256" key="12">
    <source>
        <dbReference type="ARBA" id="ARBA00038669"/>
    </source>
</evidence>
<keyword evidence="4" id="KW-1003">Cell membrane</keyword>
<dbReference type="InterPro" id="IPR027417">
    <property type="entry name" value="P-loop_NTPase"/>
</dbReference>
<dbReference type="InterPro" id="IPR013563">
    <property type="entry name" value="Oligopep_ABC_C"/>
</dbReference>
<evidence type="ECO:0000256" key="3">
    <source>
        <dbReference type="ARBA" id="ARBA00022448"/>
    </source>
</evidence>
<keyword evidence="10" id="KW-0921">Nickel transport</keyword>
<proteinExistence type="inferred from homology"/>
<dbReference type="PANTHER" id="PTHR43297">
    <property type="entry name" value="OLIGOPEPTIDE TRANSPORT ATP-BINDING PROTEIN APPD"/>
    <property type="match status" value="1"/>
</dbReference>
<sequence>MTSKLMEIKGLTIKDQSGTVLVDNVSVGLNDKEFVGIVGESGSGKSLTTQALLNVLPKSLQAEYEQLTLMDRSVEGMDAAQIRALVGREIGFVPQNTVSFLHPLIKIKHQIGDAYMHHMKKSREAAYAKACRLLSKVGIKDPDRVMNSYPFQISGGMKQRVNIALALMTDPKVIIADEPTTALDTVIQRQVMDLFDTMNRQEGVPILFISHDLNIIRRYCSRVYVMYKGKLVESGSTELVFSRPEHPYTRQLLDSTMTIK</sequence>
<keyword evidence="18" id="KW-1185">Reference proteome</keyword>
<comment type="subcellular location">
    <subcellularLocation>
        <location evidence="1">Cell membrane</location>
        <topology evidence="1">Peripheral membrane protein</topology>
    </subcellularLocation>
</comment>
<dbReference type="Pfam" id="PF08352">
    <property type="entry name" value="oligo_HPY"/>
    <property type="match status" value="1"/>
</dbReference>
<dbReference type="Gene3D" id="3.40.50.300">
    <property type="entry name" value="P-loop containing nucleotide triphosphate hydrolases"/>
    <property type="match status" value="1"/>
</dbReference>
<evidence type="ECO:0000256" key="13">
    <source>
        <dbReference type="ARBA" id="ARBA00039098"/>
    </source>
</evidence>
<comment type="caution">
    <text evidence="17">The sequence shown here is derived from an EMBL/GenBank/DDBJ whole genome shotgun (WGS) entry which is preliminary data.</text>
</comment>
<accession>A0A919Y130</accession>
<dbReference type="GO" id="GO:0016887">
    <property type="term" value="F:ATP hydrolysis activity"/>
    <property type="evidence" value="ECO:0007669"/>
    <property type="project" value="InterPro"/>
</dbReference>
<dbReference type="AlphaFoldDB" id="A0A919Y130"/>
<dbReference type="CDD" id="cd03257">
    <property type="entry name" value="ABC_NikE_OppD_transporters"/>
    <property type="match status" value="1"/>
</dbReference>
<dbReference type="GO" id="GO:0005524">
    <property type="term" value="F:ATP binding"/>
    <property type="evidence" value="ECO:0007669"/>
    <property type="project" value="UniProtKB-KW"/>
</dbReference>
<dbReference type="SMART" id="SM00382">
    <property type="entry name" value="AAA"/>
    <property type="match status" value="1"/>
</dbReference>
<dbReference type="PROSITE" id="PS50893">
    <property type="entry name" value="ABC_TRANSPORTER_2"/>
    <property type="match status" value="1"/>
</dbReference>
<evidence type="ECO:0000256" key="1">
    <source>
        <dbReference type="ARBA" id="ARBA00004202"/>
    </source>
</evidence>
<comment type="subunit">
    <text evidence="12">The complex is composed of two ATP-binding proteins (NikD and NikE), two transmembrane proteins (NikB and NikC) and a solute-binding protein (NikA).</text>
</comment>
<evidence type="ECO:0000256" key="11">
    <source>
        <dbReference type="ARBA" id="ARBA00023136"/>
    </source>
</evidence>
<keyword evidence="7" id="KW-0067">ATP-binding</keyword>
<keyword evidence="9" id="KW-0406">Ion transport</keyword>
<evidence type="ECO:0000256" key="15">
    <source>
        <dbReference type="ARBA" id="ARBA00048610"/>
    </source>
</evidence>
<dbReference type="SUPFAM" id="SSF52540">
    <property type="entry name" value="P-loop containing nucleoside triphosphate hydrolases"/>
    <property type="match status" value="1"/>
</dbReference>
<evidence type="ECO:0000259" key="16">
    <source>
        <dbReference type="PROSITE" id="PS50893"/>
    </source>
</evidence>
<dbReference type="GO" id="GO:0015833">
    <property type="term" value="P:peptide transport"/>
    <property type="evidence" value="ECO:0007669"/>
    <property type="project" value="InterPro"/>
</dbReference>
<evidence type="ECO:0000256" key="2">
    <source>
        <dbReference type="ARBA" id="ARBA00005417"/>
    </source>
</evidence>
<comment type="similarity">
    <text evidence="2">Belongs to the ABC transporter superfamily.</text>
</comment>
<keyword evidence="6" id="KW-0547">Nucleotide-binding</keyword>
<keyword evidence="8" id="KW-1278">Translocase</keyword>
<evidence type="ECO:0000256" key="10">
    <source>
        <dbReference type="ARBA" id="ARBA00023112"/>
    </source>
</evidence>
<keyword evidence="5" id="KW-0533">Nickel</keyword>
<dbReference type="GO" id="GO:0005886">
    <property type="term" value="C:plasma membrane"/>
    <property type="evidence" value="ECO:0007669"/>
    <property type="project" value="UniProtKB-SubCell"/>
</dbReference>
<name>A0A919Y130_9BACL</name>
<evidence type="ECO:0000256" key="4">
    <source>
        <dbReference type="ARBA" id="ARBA00022475"/>
    </source>
</evidence>
<evidence type="ECO:0000256" key="8">
    <source>
        <dbReference type="ARBA" id="ARBA00022967"/>
    </source>
</evidence>
<dbReference type="PROSITE" id="PS00211">
    <property type="entry name" value="ABC_TRANSPORTER_1"/>
    <property type="match status" value="1"/>
</dbReference>
<reference evidence="17" key="1">
    <citation type="submission" date="2021-03" db="EMBL/GenBank/DDBJ databases">
        <title>Antimicrobial resistance genes in bacteria isolated from Japanese honey, and their potential for conferring macrolide and lincosamide resistance in the American foulbrood pathogen Paenibacillus larvae.</title>
        <authorList>
            <person name="Okamoto M."/>
            <person name="Kumagai M."/>
            <person name="Kanamori H."/>
            <person name="Takamatsu D."/>
        </authorList>
    </citation>
    <scope>NUCLEOTIDE SEQUENCE</scope>
    <source>
        <strain evidence="17">J41TS4</strain>
    </source>
</reference>
<dbReference type="InterPro" id="IPR050388">
    <property type="entry name" value="ABC_Ni/Peptide_Import"/>
</dbReference>
<evidence type="ECO:0000256" key="5">
    <source>
        <dbReference type="ARBA" id="ARBA00022596"/>
    </source>
</evidence>